<keyword evidence="2" id="KW-1185">Reference proteome</keyword>
<evidence type="ECO:0000313" key="2">
    <source>
        <dbReference type="Proteomes" id="UP000708208"/>
    </source>
</evidence>
<comment type="caution">
    <text evidence="1">The sequence shown here is derived from an EMBL/GenBank/DDBJ whole genome shotgun (WGS) entry which is preliminary data.</text>
</comment>
<feature type="non-terminal residue" evidence="1">
    <location>
        <position position="128"/>
    </location>
</feature>
<sequence length="128" mass="14953">DGVISGINTGTKLHTVHCYQLGIWASHNNFHTLSIEWLEVALAKSSQETTVDVNLIQAALQLSIEKHDKLFNNRWEFDPHFYNRKLLLPQRFNNLSDTLQTQRMLLGREVSKYPKSQFGFSIRFWEMC</sequence>
<organism evidence="1 2">
    <name type="scientific">Allacma fusca</name>
    <dbReference type="NCBI Taxonomy" id="39272"/>
    <lineage>
        <taxon>Eukaryota</taxon>
        <taxon>Metazoa</taxon>
        <taxon>Ecdysozoa</taxon>
        <taxon>Arthropoda</taxon>
        <taxon>Hexapoda</taxon>
        <taxon>Collembola</taxon>
        <taxon>Symphypleona</taxon>
        <taxon>Sminthuridae</taxon>
        <taxon>Allacma</taxon>
    </lineage>
</organism>
<dbReference type="OrthoDB" id="420380at2759"/>
<proteinExistence type="predicted"/>
<gene>
    <name evidence="1" type="ORF">AFUS01_LOCUS39208</name>
</gene>
<dbReference type="EMBL" id="CAJVCH010551053">
    <property type="protein sequence ID" value="CAG7829340.1"/>
    <property type="molecule type" value="Genomic_DNA"/>
</dbReference>
<name>A0A8J2LVD4_9HEXA</name>
<evidence type="ECO:0000313" key="1">
    <source>
        <dbReference type="EMBL" id="CAG7829340.1"/>
    </source>
</evidence>
<dbReference type="AlphaFoldDB" id="A0A8J2LVD4"/>
<reference evidence="1" key="1">
    <citation type="submission" date="2021-06" db="EMBL/GenBank/DDBJ databases">
        <authorList>
            <person name="Hodson N. C."/>
            <person name="Mongue J. A."/>
            <person name="Jaron S. K."/>
        </authorList>
    </citation>
    <scope>NUCLEOTIDE SEQUENCE</scope>
</reference>
<protein>
    <submittedName>
        <fullName evidence="1">Uncharacterized protein</fullName>
    </submittedName>
</protein>
<accession>A0A8J2LVD4</accession>
<dbReference type="Proteomes" id="UP000708208">
    <property type="component" value="Unassembled WGS sequence"/>
</dbReference>
<feature type="non-terminal residue" evidence="1">
    <location>
        <position position="1"/>
    </location>
</feature>